<sequence>MPYSYSNGRVPEAALVQLDSGTTGRGRHVSTPASALRWYLVRRDVQRETGVTLHISPGMNAYRDYDEQVIGRTNACAAGNCLAAASAGSSSHGGNMAYPFTNWVRVDAMAFDIGDYWRIPWATFKGICERYGLEVGLITRAIAGIDEPWHIIDRRPYQALAELEAQYGVTLTRGADGVYRLTELTPEPKGDDAMQIFVATSDGAQGLIQKGVSYVQDAEGPLRPLSTDEYNSYVWWRDKGQPLPVPVRITTWSGDLIEGQVNRYGLREMVGGSAADPVNNSRLSGRIRFSATDVRAAVGVDPAQLAIEVWKHGIQAQDQNGNWIPGVFWEARGYLASIAAQVGATSVDVDEAALATQLAPLLIGSLDRLSAEDVERLAVAAADEQDRRERERLAQ</sequence>
<name>A0ABS7HNW8_9MICO</name>
<organism evidence="1 2">
    <name type="scientific">Microbacterium jejuense</name>
    <dbReference type="NCBI Taxonomy" id="1263637"/>
    <lineage>
        <taxon>Bacteria</taxon>
        <taxon>Bacillati</taxon>
        <taxon>Actinomycetota</taxon>
        <taxon>Actinomycetes</taxon>
        <taxon>Micrococcales</taxon>
        <taxon>Microbacteriaceae</taxon>
        <taxon>Microbacterium</taxon>
    </lineage>
</organism>
<comment type="caution">
    <text evidence="1">The sequence shown here is derived from an EMBL/GenBank/DDBJ whole genome shotgun (WGS) entry which is preliminary data.</text>
</comment>
<dbReference type="EMBL" id="JAEUAW010000010">
    <property type="protein sequence ID" value="MBW9094651.1"/>
    <property type="molecule type" value="Genomic_DNA"/>
</dbReference>
<evidence type="ECO:0000313" key="1">
    <source>
        <dbReference type="EMBL" id="MBW9094651.1"/>
    </source>
</evidence>
<protein>
    <submittedName>
        <fullName evidence="1">Uncharacterized protein</fullName>
    </submittedName>
</protein>
<dbReference type="RefSeq" id="WP_220301374.1">
    <property type="nucleotide sequence ID" value="NZ_JAEUAW010000010.1"/>
</dbReference>
<proteinExistence type="predicted"/>
<evidence type="ECO:0000313" key="2">
    <source>
        <dbReference type="Proteomes" id="UP001196843"/>
    </source>
</evidence>
<keyword evidence="2" id="KW-1185">Reference proteome</keyword>
<gene>
    <name evidence="1" type="ORF">JNB62_13220</name>
</gene>
<reference evidence="1 2" key="1">
    <citation type="journal article" date="2021" name="MBio">
        <title>Poor Competitiveness of Bradyrhizobium in Pigeon Pea Root Colonization in Indian Soils.</title>
        <authorList>
            <person name="Chalasani D."/>
            <person name="Basu A."/>
            <person name="Pullabhotla S.V.S.R.N."/>
            <person name="Jorrin B."/>
            <person name="Neal A.L."/>
            <person name="Poole P.S."/>
            <person name="Podile A.R."/>
            <person name="Tkacz A."/>
        </authorList>
    </citation>
    <scope>NUCLEOTIDE SEQUENCE [LARGE SCALE GENOMIC DNA]</scope>
    <source>
        <strain evidence="1 2">HU14</strain>
    </source>
</reference>
<dbReference type="Proteomes" id="UP001196843">
    <property type="component" value="Unassembled WGS sequence"/>
</dbReference>
<accession>A0ABS7HNW8</accession>